<proteinExistence type="predicted"/>
<sequence length="103" mass="11718">MTRNKNLPLTETTYYILLALTQPLHGYAAIQEIERLSQGTVKVAAGTMYGAIENLLKLKWIKEVPSSDKRRRVYHITAAGQAILRLETQRLRDLGKLAEQFGY</sequence>
<dbReference type="RefSeq" id="WP_168849493.1">
    <property type="nucleotide sequence ID" value="NZ_JAAVSD010000010.1"/>
</dbReference>
<name>A0ABX1L5B8_9LACO</name>
<dbReference type="Pfam" id="PF03551">
    <property type="entry name" value="PadR"/>
    <property type="match status" value="1"/>
</dbReference>
<feature type="domain" description="Transcription regulator PadR N-terminal" evidence="1">
    <location>
        <begin position="21"/>
        <end position="84"/>
    </location>
</feature>
<dbReference type="SUPFAM" id="SSF46785">
    <property type="entry name" value="Winged helix' DNA-binding domain"/>
    <property type="match status" value="1"/>
</dbReference>
<dbReference type="InterPro" id="IPR005149">
    <property type="entry name" value="Tscrpt_reg_PadR_N"/>
</dbReference>
<gene>
    <name evidence="2" type="ORF">HEQ44_04810</name>
</gene>
<reference evidence="2 3" key="1">
    <citation type="submission" date="2020-03" db="EMBL/GenBank/DDBJ databases">
        <authorList>
            <person name="Zhang Z."/>
            <person name="Guo Z."/>
            <person name="Hou Q."/>
            <person name="Shen X."/>
        </authorList>
    </citation>
    <scope>NUCLEOTIDE SEQUENCE [LARGE SCALE GENOMIC DNA]</scope>
    <source>
        <strain evidence="2 3">HBUAS51329</strain>
    </source>
</reference>
<dbReference type="PANTHER" id="PTHR33169">
    <property type="entry name" value="PADR-FAMILY TRANSCRIPTIONAL REGULATOR"/>
    <property type="match status" value="1"/>
</dbReference>
<evidence type="ECO:0000313" key="3">
    <source>
        <dbReference type="Proteomes" id="UP000707477"/>
    </source>
</evidence>
<dbReference type="PANTHER" id="PTHR33169:SF13">
    <property type="entry name" value="PADR-FAMILY TRANSCRIPTIONAL REGULATOR"/>
    <property type="match status" value="1"/>
</dbReference>
<dbReference type="EMBL" id="JAAVSD010000010">
    <property type="protein sequence ID" value="NLR29499.1"/>
    <property type="molecule type" value="Genomic_DNA"/>
</dbReference>
<dbReference type="Gene3D" id="1.10.10.10">
    <property type="entry name" value="Winged helix-like DNA-binding domain superfamily/Winged helix DNA-binding domain"/>
    <property type="match status" value="1"/>
</dbReference>
<dbReference type="InterPro" id="IPR052509">
    <property type="entry name" value="Metal_resp_DNA-bind_regulator"/>
</dbReference>
<dbReference type="InterPro" id="IPR036388">
    <property type="entry name" value="WH-like_DNA-bd_sf"/>
</dbReference>
<comment type="caution">
    <text evidence="2">The sequence shown here is derived from an EMBL/GenBank/DDBJ whole genome shotgun (WGS) entry which is preliminary data.</text>
</comment>
<accession>A0ABX1L5B8</accession>
<protein>
    <submittedName>
        <fullName evidence="2">PadR family transcriptional regulator</fullName>
    </submittedName>
</protein>
<dbReference type="Proteomes" id="UP000707477">
    <property type="component" value="Unassembled WGS sequence"/>
</dbReference>
<evidence type="ECO:0000259" key="1">
    <source>
        <dbReference type="Pfam" id="PF03551"/>
    </source>
</evidence>
<dbReference type="InterPro" id="IPR036390">
    <property type="entry name" value="WH_DNA-bd_sf"/>
</dbReference>
<organism evidence="2 3">
    <name type="scientific">Levilactobacillus tujiorum</name>
    <dbReference type="NCBI Taxonomy" id="2912243"/>
    <lineage>
        <taxon>Bacteria</taxon>
        <taxon>Bacillati</taxon>
        <taxon>Bacillota</taxon>
        <taxon>Bacilli</taxon>
        <taxon>Lactobacillales</taxon>
        <taxon>Lactobacillaceae</taxon>
        <taxon>Levilactobacillus</taxon>
    </lineage>
</organism>
<evidence type="ECO:0000313" key="2">
    <source>
        <dbReference type="EMBL" id="NLR29499.1"/>
    </source>
</evidence>
<keyword evidence="3" id="KW-1185">Reference proteome</keyword>